<gene>
    <name evidence="1" type="ORF">NC797_07135</name>
</gene>
<dbReference type="Proteomes" id="UP001145050">
    <property type="component" value="Unassembled WGS sequence"/>
</dbReference>
<dbReference type="RefSeq" id="WP_272436086.1">
    <property type="nucleotide sequence ID" value="NZ_JAMQKB010000005.1"/>
</dbReference>
<evidence type="ECO:0000313" key="1">
    <source>
        <dbReference type="EMBL" id="MDC3424281.1"/>
    </source>
</evidence>
<evidence type="ECO:0000313" key="2">
    <source>
        <dbReference type="Proteomes" id="UP001145050"/>
    </source>
</evidence>
<name>A0A9X3WU49_9BACI</name>
<dbReference type="EMBL" id="JAMQKB010000005">
    <property type="protein sequence ID" value="MDC3424281.1"/>
    <property type="molecule type" value="Genomic_DNA"/>
</dbReference>
<sequence length="114" mass="13530">MDFDISKFERMIKKHQKKAVETEVETGKVNVVRNVWNHDFIEDIDFDSFSYHDVIYCLEAMECIALAPIDEGEEVFIVDPHNPFIIYNRVEHAIFDLFHAKNKIYSTDEEEIFI</sequence>
<comment type="caution">
    <text evidence="1">The sequence shown here is derived from an EMBL/GenBank/DDBJ whole genome shotgun (WGS) entry which is preliminary data.</text>
</comment>
<protein>
    <submittedName>
        <fullName evidence="1">Uncharacterized protein</fullName>
    </submittedName>
</protein>
<dbReference type="AlphaFoldDB" id="A0A9X3WU49"/>
<proteinExistence type="predicted"/>
<reference evidence="1" key="1">
    <citation type="submission" date="2022-06" db="EMBL/GenBank/DDBJ databases">
        <title>Aquibacillus sp. a new bacterium isolated from soil saline samples.</title>
        <authorList>
            <person name="Galisteo C."/>
            <person name="De La Haba R."/>
            <person name="Sanchez-Porro C."/>
            <person name="Ventosa A."/>
        </authorList>
    </citation>
    <scope>NUCLEOTIDE SEQUENCE</scope>
    <source>
        <strain evidence="1">3ASR75-11</strain>
    </source>
</reference>
<accession>A0A9X3WU49</accession>
<organism evidence="1 2">
    <name type="scientific">Terrihalobacillus insolitus</name>
    <dbReference type="NCBI Taxonomy" id="2950438"/>
    <lineage>
        <taxon>Bacteria</taxon>
        <taxon>Bacillati</taxon>
        <taxon>Bacillota</taxon>
        <taxon>Bacilli</taxon>
        <taxon>Bacillales</taxon>
        <taxon>Bacillaceae</taxon>
        <taxon>Terrihalobacillus</taxon>
    </lineage>
</organism>
<keyword evidence="2" id="KW-1185">Reference proteome</keyword>